<name>A0A016WLQ1_9BILA</name>
<keyword evidence="3" id="KW-1185">Reference proteome</keyword>
<evidence type="ECO:0000313" key="3">
    <source>
        <dbReference type="Proteomes" id="UP000024635"/>
    </source>
</evidence>
<keyword evidence="1" id="KW-0812">Transmembrane</keyword>
<dbReference type="OrthoDB" id="5832178at2759"/>
<accession>A0A016WLQ1</accession>
<reference evidence="3" key="1">
    <citation type="journal article" date="2015" name="Nat. Genet.">
        <title>The genome and transcriptome of the zoonotic hookworm Ancylostoma ceylanicum identify infection-specific gene families.</title>
        <authorList>
            <person name="Schwarz E.M."/>
            <person name="Hu Y."/>
            <person name="Antoshechkin I."/>
            <person name="Miller M.M."/>
            <person name="Sternberg P.W."/>
            <person name="Aroian R.V."/>
        </authorList>
    </citation>
    <scope>NUCLEOTIDE SEQUENCE</scope>
    <source>
        <strain evidence="3">HY135</strain>
    </source>
</reference>
<evidence type="ECO:0000256" key="1">
    <source>
        <dbReference type="SAM" id="Phobius"/>
    </source>
</evidence>
<organism evidence="2 3">
    <name type="scientific">Ancylostoma ceylanicum</name>
    <dbReference type="NCBI Taxonomy" id="53326"/>
    <lineage>
        <taxon>Eukaryota</taxon>
        <taxon>Metazoa</taxon>
        <taxon>Ecdysozoa</taxon>
        <taxon>Nematoda</taxon>
        <taxon>Chromadorea</taxon>
        <taxon>Rhabditida</taxon>
        <taxon>Rhabditina</taxon>
        <taxon>Rhabditomorpha</taxon>
        <taxon>Strongyloidea</taxon>
        <taxon>Ancylostomatidae</taxon>
        <taxon>Ancylostomatinae</taxon>
        <taxon>Ancylostoma</taxon>
    </lineage>
</organism>
<keyword evidence="1" id="KW-0472">Membrane</keyword>
<dbReference type="Proteomes" id="UP000024635">
    <property type="component" value="Unassembled WGS sequence"/>
</dbReference>
<proteinExistence type="predicted"/>
<protein>
    <submittedName>
        <fullName evidence="2">Uncharacterized protein</fullName>
    </submittedName>
</protein>
<gene>
    <name evidence="2" type="primary">Acey_s0635.g919</name>
    <name evidence="2" type="ORF">Y032_0635g919</name>
</gene>
<feature type="transmembrane region" description="Helical" evidence="1">
    <location>
        <begin position="53"/>
        <end position="73"/>
    </location>
</feature>
<dbReference type="EMBL" id="JARK01000235">
    <property type="protein sequence ID" value="EYC39953.1"/>
    <property type="molecule type" value="Genomic_DNA"/>
</dbReference>
<keyword evidence="1" id="KW-1133">Transmembrane helix</keyword>
<evidence type="ECO:0000313" key="2">
    <source>
        <dbReference type="EMBL" id="EYC39953.1"/>
    </source>
</evidence>
<sequence length="109" mass="12870">MPKITLRKYVPTRVHHFYRMFIGNEPRERPVSPIFIAGGRKPQMCRNGLQEDGVVRVCLSLGFILLGLFFSLIPKMFNYSDYLCELCTRLVISLFWLTFRLKSYAEVYR</sequence>
<comment type="caution">
    <text evidence="2">The sequence shown here is derived from an EMBL/GenBank/DDBJ whole genome shotgun (WGS) entry which is preliminary data.</text>
</comment>
<dbReference type="AlphaFoldDB" id="A0A016WLQ1"/>